<evidence type="ECO:0000313" key="6">
    <source>
        <dbReference type="Proteomes" id="UP000199225"/>
    </source>
</evidence>
<protein>
    <submittedName>
        <fullName evidence="5">Uncharacterized conserved protein YabE, contains G5 and tandem DUF348 domains</fullName>
    </submittedName>
</protein>
<dbReference type="PROSITE" id="PS51109">
    <property type="entry name" value="G5"/>
    <property type="match status" value="1"/>
</dbReference>
<organism evidence="5 6">
    <name type="scientific">Salimicrobium halophilum</name>
    <dbReference type="NCBI Taxonomy" id="86666"/>
    <lineage>
        <taxon>Bacteria</taxon>
        <taxon>Bacillati</taxon>
        <taxon>Bacillota</taxon>
        <taxon>Bacilli</taxon>
        <taxon>Bacillales</taxon>
        <taxon>Bacillaceae</taxon>
        <taxon>Salimicrobium</taxon>
    </lineage>
</organism>
<dbReference type="InterPro" id="IPR010611">
    <property type="entry name" value="3D_dom"/>
</dbReference>
<keyword evidence="3" id="KW-1133">Transmembrane helix</keyword>
<evidence type="ECO:0000256" key="3">
    <source>
        <dbReference type="SAM" id="Phobius"/>
    </source>
</evidence>
<evidence type="ECO:0000256" key="1">
    <source>
        <dbReference type="ARBA" id="ARBA00022729"/>
    </source>
</evidence>
<dbReference type="SUPFAM" id="SSF50685">
    <property type="entry name" value="Barwin-like endoglucanases"/>
    <property type="match status" value="1"/>
</dbReference>
<dbReference type="InterPro" id="IPR036908">
    <property type="entry name" value="RlpA-like_sf"/>
</dbReference>
<dbReference type="Pfam" id="PF03990">
    <property type="entry name" value="DUF348"/>
    <property type="match status" value="3"/>
</dbReference>
<dbReference type="OrthoDB" id="9798935at2"/>
<dbReference type="Gene3D" id="2.40.40.10">
    <property type="entry name" value="RlpA-like domain"/>
    <property type="match status" value="1"/>
</dbReference>
<dbReference type="InterPro" id="IPR007137">
    <property type="entry name" value="DUF348"/>
</dbReference>
<dbReference type="EMBL" id="FNEV01000012">
    <property type="protein sequence ID" value="SDJ72219.1"/>
    <property type="molecule type" value="Genomic_DNA"/>
</dbReference>
<dbReference type="AlphaFoldDB" id="A0A1G8W1T4"/>
<evidence type="ECO:0000256" key="2">
    <source>
        <dbReference type="SAM" id="MobiDB-lite"/>
    </source>
</evidence>
<dbReference type="PANTHER" id="PTHR39160">
    <property type="entry name" value="CELL WALL-BINDING PROTEIN YOCH"/>
    <property type="match status" value="1"/>
</dbReference>
<feature type="compositionally biased region" description="Low complexity" evidence="2">
    <location>
        <begin position="329"/>
        <end position="352"/>
    </location>
</feature>
<dbReference type="GO" id="GO:0009254">
    <property type="term" value="P:peptidoglycan turnover"/>
    <property type="evidence" value="ECO:0007669"/>
    <property type="project" value="InterPro"/>
</dbReference>
<dbReference type="STRING" id="86666.SAMN04490247_2987"/>
<gene>
    <name evidence="5" type="ORF">SAMN04490247_2987</name>
</gene>
<dbReference type="CDD" id="cd22786">
    <property type="entry name" value="DPBB_YuiC-like"/>
    <property type="match status" value="1"/>
</dbReference>
<dbReference type="Pfam" id="PF07501">
    <property type="entry name" value="G5"/>
    <property type="match status" value="1"/>
</dbReference>
<dbReference type="Pfam" id="PF06725">
    <property type="entry name" value="3D"/>
    <property type="match status" value="1"/>
</dbReference>
<name>A0A1G8W1T4_9BACI</name>
<reference evidence="6" key="1">
    <citation type="submission" date="2016-10" db="EMBL/GenBank/DDBJ databases">
        <authorList>
            <person name="Varghese N."/>
            <person name="Submissions S."/>
        </authorList>
    </citation>
    <scope>NUCLEOTIDE SEQUENCE [LARGE SCALE GENOMIC DNA]</scope>
    <source>
        <strain evidence="6">DSM 4771</strain>
    </source>
</reference>
<dbReference type="Gene3D" id="2.20.230.10">
    <property type="entry name" value="Resuscitation-promoting factor rpfb"/>
    <property type="match status" value="1"/>
</dbReference>
<dbReference type="GO" id="GO:0004553">
    <property type="term" value="F:hydrolase activity, hydrolyzing O-glycosyl compounds"/>
    <property type="evidence" value="ECO:0007669"/>
    <property type="project" value="InterPro"/>
</dbReference>
<dbReference type="Proteomes" id="UP000199225">
    <property type="component" value="Unassembled WGS sequence"/>
</dbReference>
<evidence type="ECO:0000259" key="4">
    <source>
        <dbReference type="PROSITE" id="PS51109"/>
    </source>
</evidence>
<feature type="transmembrane region" description="Helical" evidence="3">
    <location>
        <begin position="50"/>
        <end position="69"/>
    </location>
</feature>
<dbReference type="GO" id="GO:0019867">
    <property type="term" value="C:outer membrane"/>
    <property type="evidence" value="ECO:0007669"/>
    <property type="project" value="InterPro"/>
</dbReference>
<evidence type="ECO:0000313" key="5">
    <source>
        <dbReference type="EMBL" id="SDJ72219.1"/>
    </source>
</evidence>
<dbReference type="InterPro" id="IPR051933">
    <property type="entry name" value="Resuscitation_pf_RpfB"/>
</dbReference>
<keyword evidence="3" id="KW-0472">Membrane</keyword>
<feature type="domain" description="G5" evidence="4">
    <location>
        <begin position="241"/>
        <end position="321"/>
    </location>
</feature>
<sequence>MKGVSVRQTGSFFLGSSLVDGDECPYYNLTQSFSKEGRLTKVKSIFTSKLLWMSVVSTVTIAFISIVVFHSTKTSVQVSANGEKELVRTHADTVAELLNELNIETGDHDELSHSLSDSVEYGMDIEYNQAKAVQVADGESTREVYTTASTVGELMKEEGIDMKDHDELSHKSSASVENDMTISIDRAFQVTVKDGTQKEKVWTTASTVDELLKEESISLDGDDRLKPKATASLDPSTPVTITRVERVVKTKEEEMEYPTVTKQDGNLLEGKEKVVSAGSPGIVEREYQITKINGKIEHRVIVGETVKKESQDRVVAVGTKEPKRQTAVAAATTTNNSSSASSSSASSSASSSSASRTLQMEATAYTADCAGCSGITATGVNLNANPNKKVVAVDPSVIPLGSRVWVEGYGTAVAADTGGAINGNRIDLHVPNKGEAFSFGRRSVEVKILD</sequence>
<dbReference type="PANTHER" id="PTHR39160:SF4">
    <property type="entry name" value="RESUSCITATION-PROMOTING FACTOR RPFB"/>
    <property type="match status" value="1"/>
</dbReference>
<feature type="region of interest" description="Disordered" evidence="2">
    <location>
        <begin position="313"/>
        <end position="352"/>
    </location>
</feature>
<dbReference type="InterPro" id="IPR011098">
    <property type="entry name" value="G5_dom"/>
</dbReference>
<keyword evidence="1" id="KW-0732">Signal</keyword>
<proteinExistence type="predicted"/>
<keyword evidence="3" id="KW-0812">Transmembrane</keyword>
<dbReference type="SMART" id="SM01208">
    <property type="entry name" value="G5"/>
    <property type="match status" value="1"/>
</dbReference>
<accession>A0A1G8W1T4</accession>
<keyword evidence="6" id="KW-1185">Reference proteome</keyword>